<keyword evidence="2" id="KW-1185">Reference proteome</keyword>
<dbReference type="PANTHER" id="PTHR33395">
    <property type="entry name" value="TRANSCRIPTASE, PUTATIVE-RELATED-RELATED"/>
    <property type="match status" value="1"/>
</dbReference>
<dbReference type="SUPFAM" id="SSF56219">
    <property type="entry name" value="DNase I-like"/>
    <property type="match status" value="1"/>
</dbReference>
<dbReference type="Gene3D" id="3.60.10.10">
    <property type="entry name" value="Endonuclease/exonuclease/phosphatase"/>
    <property type="match status" value="1"/>
</dbReference>
<evidence type="ECO:0000313" key="1">
    <source>
        <dbReference type="EMBL" id="MPC30347.1"/>
    </source>
</evidence>
<evidence type="ECO:0008006" key="3">
    <source>
        <dbReference type="Google" id="ProtNLM"/>
    </source>
</evidence>
<evidence type="ECO:0000313" key="2">
    <source>
        <dbReference type="Proteomes" id="UP000324222"/>
    </source>
</evidence>
<dbReference type="EMBL" id="VSRR010002237">
    <property type="protein sequence ID" value="MPC30347.1"/>
    <property type="molecule type" value="Genomic_DNA"/>
</dbReference>
<dbReference type="GO" id="GO:0007508">
    <property type="term" value="P:larval heart development"/>
    <property type="evidence" value="ECO:0007669"/>
    <property type="project" value="TreeGrafter"/>
</dbReference>
<dbReference type="GO" id="GO:0031012">
    <property type="term" value="C:extracellular matrix"/>
    <property type="evidence" value="ECO:0007669"/>
    <property type="project" value="TreeGrafter"/>
</dbReference>
<dbReference type="Proteomes" id="UP000324222">
    <property type="component" value="Unassembled WGS sequence"/>
</dbReference>
<sequence length="312" mass="35840">MFQNPSPTLTALPNTTSPLLNLTFFFLTKTQLSEANDSSPFSVPSYFLYPHFCSKAGCCVSRTHAIESSKFSTIWLQLNSHSLSKFICAVYLSPNSSDYSKFFDFLTRKVEHILSLYPFTEISILGDFNVHQLWFSSPFTEHPGELDFNFAVLHDLEQLVQHPTRIPDRLGDTPNIFYLFFTSNSSAYAVTLSSLLGSSNHNLISVSCPISPIPPQDPTKRRCLWHFVSASWGDLRRYYADFPWNDYCFRVGGSEEVKYLDSAALEYPLSWEEFVEARRREKHQDWTLSSNVSVLFVMQYFDMQEEAAVEEL</sequence>
<dbReference type="InterPro" id="IPR036691">
    <property type="entry name" value="Endo/exonu/phosph_ase_sf"/>
</dbReference>
<gene>
    <name evidence="1" type="ORF">E2C01_023609</name>
</gene>
<organism evidence="1 2">
    <name type="scientific">Portunus trituberculatus</name>
    <name type="common">Swimming crab</name>
    <name type="synonym">Neptunus trituberculatus</name>
    <dbReference type="NCBI Taxonomy" id="210409"/>
    <lineage>
        <taxon>Eukaryota</taxon>
        <taxon>Metazoa</taxon>
        <taxon>Ecdysozoa</taxon>
        <taxon>Arthropoda</taxon>
        <taxon>Crustacea</taxon>
        <taxon>Multicrustacea</taxon>
        <taxon>Malacostraca</taxon>
        <taxon>Eumalacostraca</taxon>
        <taxon>Eucarida</taxon>
        <taxon>Decapoda</taxon>
        <taxon>Pleocyemata</taxon>
        <taxon>Brachyura</taxon>
        <taxon>Eubrachyura</taxon>
        <taxon>Portunoidea</taxon>
        <taxon>Portunidae</taxon>
        <taxon>Portuninae</taxon>
        <taxon>Portunus</taxon>
    </lineage>
</organism>
<accession>A0A5B7EAG1</accession>
<protein>
    <recommendedName>
        <fullName evidence="3">Endonuclease/exonuclease/phosphatase domain-containing protein</fullName>
    </recommendedName>
</protein>
<dbReference type="AlphaFoldDB" id="A0A5B7EAG1"/>
<dbReference type="PANTHER" id="PTHR33395:SF22">
    <property type="entry name" value="REVERSE TRANSCRIPTASE DOMAIN-CONTAINING PROTEIN"/>
    <property type="match status" value="1"/>
</dbReference>
<reference evidence="1 2" key="1">
    <citation type="submission" date="2019-05" db="EMBL/GenBank/DDBJ databases">
        <title>Another draft genome of Portunus trituberculatus and its Hox gene families provides insights of decapod evolution.</title>
        <authorList>
            <person name="Jeong J.-H."/>
            <person name="Song I."/>
            <person name="Kim S."/>
            <person name="Choi T."/>
            <person name="Kim D."/>
            <person name="Ryu S."/>
            <person name="Kim W."/>
        </authorList>
    </citation>
    <scope>NUCLEOTIDE SEQUENCE [LARGE SCALE GENOMIC DNA]</scope>
    <source>
        <tissue evidence="1">Muscle</tissue>
    </source>
</reference>
<name>A0A5B7EAG1_PORTR</name>
<comment type="caution">
    <text evidence="1">The sequence shown here is derived from an EMBL/GenBank/DDBJ whole genome shotgun (WGS) entry which is preliminary data.</text>
</comment>
<proteinExistence type="predicted"/>
<dbReference type="GO" id="GO:0061343">
    <property type="term" value="P:cell adhesion involved in heart morphogenesis"/>
    <property type="evidence" value="ECO:0007669"/>
    <property type="project" value="TreeGrafter"/>
</dbReference>